<dbReference type="EMBL" id="WJEC01000020">
    <property type="protein sequence ID" value="KAF7486856.1"/>
    <property type="molecule type" value="Genomic_DNA"/>
</dbReference>
<protein>
    <submittedName>
        <fullName evidence="3">Uncharacterized protein</fullName>
    </submittedName>
</protein>
<comment type="caution">
    <text evidence="3">The sequence shown here is derived from an EMBL/GenBank/DDBJ whole genome shotgun (WGS) entry which is preliminary data.</text>
</comment>
<dbReference type="AlphaFoldDB" id="A0A834V7Y4"/>
<evidence type="ECO:0000313" key="3">
    <source>
        <dbReference type="EMBL" id="KAF7486856.1"/>
    </source>
</evidence>
<feature type="compositionally biased region" description="Basic residues" evidence="1">
    <location>
        <begin position="165"/>
        <end position="179"/>
    </location>
</feature>
<sequence length="378" mass="41105">MGPVSLFHPLKATLEQTQPAVLRGARVFLRQKSSTSLSNGGAIQTQESGIKESVSWGTQRTQDALYEARAPLERGHSAELPVGQPGTLAADVQMQNMALRGPDGEPQPGLESQGRAASMPRLAAETQPAPDASPMKRSISTLAQRPHGGHLCNTTLDRPPPSQAPHHHHHRCHRRRDKKQRSLEKGSSQHADTDGAPNSTAGPSLPPGEGPTGCRRERERKQERGRSQERRQPSSSSSEKQRFYSCDRFGGREHPQPKPSLSSHPTTPTAGEPGPPPQVSGRVVWAPSNSFPRPPSRPALPAACCLLHSSRCPCVVVPGACCSPNHFFTSRLAVLWERAIPHCPPSCFPMPHDPCCLVLHTVSVWFGFIFCLLLSFFV</sequence>
<feature type="transmembrane region" description="Helical" evidence="2">
    <location>
        <begin position="357"/>
        <end position="377"/>
    </location>
</feature>
<evidence type="ECO:0000256" key="2">
    <source>
        <dbReference type="SAM" id="Phobius"/>
    </source>
</evidence>
<evidence type="ECO:0000256" key="1">
    <source>
        <dbReference type="SAM" id="MobiDB-lite"/>
    </source>
</evidence>
<dbReference type="Proteomes" id="UP000662637">
    <property type="component" value="Unassembled WGS sequence"/>
</dbReference>
<evidence type="ECO:0000313" key="4">
    <source>
        <dbReference type="Proteomes" id="UP000662637"/>
    </source>
</evidence>
<reference evidence="3" key="1">
    <citation type="submission" date="2020-08" db="EMBL/GenBank/DDBJ databases">
        <authorList>
            <person name="Shumante A."/>
            <person name="Zimin A.V."/>
            <person name="Puiu D."/>
            <person name="Salzberg S.L."/>
        </authorList>
    </citation>
    <scope>NUCLEOTIDE SEQUENCE</scope>
    <source>
        <strain evidence="3">WC2-LM</strain>
        <tissue evidence="3">Liver</tissue>
    </source>
</reference>
<keyword evidence="2" id="KW-0812">Transmembrane</keyword>
<organism evidence="3 4">
    <name type="scientific">Marmota monax</name>
    <name type="common">Woodchuck</name>
    <dbReference type="NCBI Taxonomy" id="9995"/>
    <lineage>
        <taxon>Eukaryota</taxon>
        <taxon>Metazoa</taxon>
        <taxon>Chordata</taxon>
        <taxon>Craniata</taxon>
        <taxon>Vertebrata</taxon>
        <taxon>Euteleostomi</taxon>
        <taxon>Mammalia</taxon>
        <taxon>Eutheria</taxon>
        <taxon>Euarchontoglires</taxon>
        <taxon>Glires</taxon>
        <taxon>Rodentia</taxon>
        <taxon>Sciuromorpha</taxon>
        <taxon>Sciuridae</taxon>
        <taxon>Xerinae</taxon>
        <taxon>Marmotini</taxon>
        <taxon>Marmota</taxon>
    </lineage>
</organism>
<feature type="region of interest" description="Disordered" evidence="1">
    <location>
        <begin position="98"/>
        <end position="282"/>
    </location>
</feature>
<feature type="compositionally biased region" description="Polar residues" evidence="1">
    <location>
        <begin position="185"/>
        <end position="202"/>
    </location>
</feature>
<keyword evidence="2" id="KW-0472">Membrane</keyword>
<feature type="compositionally biased region" description="Basic and acidic residues" evidence="1">
    <location>
        <begin position="214"/>
        <end position="232"/>
    </location>
</feature>
<gene>
    <name evidence="3" type="ORF">GHT09_000592</name>
</gene>
<keyword evidence="2" id="KW-1133">Transmembrane helix</keyword>
<proteinExistence type="predicted"/>
<accession>A0A834V7Y4</accession>
<name>A0A834V7Y4_MARMO</name>